<gene>
    <name evidence="3" type="ORF">E9934_09350</name>
</gene>
<keyword evidence="2" id="KW-0812">Transmembrane</keyword>
<keyword evidence="2" id="KW-0472">Membrane</keyword>
<name>A0A4V4HK65_9ACTN</name>
<dbReference type="AlphaFoldDB" id="A0A4V4HK65"/>
<sequence>MGIHRELAELVQRAGDGVLRDHLEFRAAFDDYLPEGAATEGDLNLLADAIRLGAFDRVLRQIDHGGDVATTIASQAARLAQQRGTQESSGARWALTVLAFAAGRAAETDLDPDLARDDPAQAPTQLPPGPVPPPPPPPPPPIVPTVDQPATAWLPERTDDPFARPPADPRTVVRPPGSVEPPVPTRADTGAQGSRRIRPVAVLVVLVLLAGAGAGLAVLLLSDDPAASPAADTRDDRAPDTPTARPDTVVAAETVAIPGLDRAIAIGGRRGGVTVDGLGPVDATADGEIAAAGQRLIGLRLADGPCQTPTCLPWRRASVRLLVDGAPQALPRRTDDFIISAPVEALVELQMRADRYDQRISLDRTTASDRVITVLGRDDRLIRIGATYRVQPRTDGSRALPERAIRVDSAELFFFAGSGKPLQLDEAFVRISATYTSSTTSGAQLFYASEVHLEDTEGNVFPKRDLGTADKPDPVFIVPGDFTGGVFVIEGTRQATSFDRANGVTITYPLTLPRTEFRFGR</sequence>
<dbReference type="Proteomes" id="UP000307087">
    <property type="component" value="Unassembled WGS sequence"/>
</dbReference>
<evidence type="ECO:0000256" key="1">
    <source>
        <dbReference type="SAM" id="MobiDB-lite"/>
    </source>
</evidence>
<evidence type="ECO:0000313" key="3">
    <source>
        <dbReference type="EMBL" id="THV13176.1"/>
    </source>
</evidence>
<organism evidence="3 4">
    <name type="scientific">Nocardioides caeni</name>
    <dbReference type="NCBI Taxonomy" id="574700"/>
    <lineage>
        <taxon>Bacteria</taxon>
        <taxon>Bacillati</taxon>
        <taxon>Actinomycetota</taxon>
        <taxon>Actinomycetes</taxon>
        <taxon>Propionibacteriales</taxon>
        <taxon>Nocardioidaceae</taxon>
        <taxon>Nocardioides</taxon>
    </lineage>
</organism>
<proteinExistence type="predicted"/>
<dbReference type="OrthoDB" id="3783175at2"/>
<evidence type="ECO:0000313" key="4">
    <source>
        <dbReference type="Proteomes" id="UP000307087"/>
    </source>
</evidence>
<keyword evidence="4" id="KW-1185">Reference proteome</keyword>
<dbReference type="RefSeq" id="WP_136562637.1">
    <property type="nucleotide sequence ID" value="NZ_BAABLS010000010.1"/>
</dbReference>
<feature type="transmembrane region" description="Helical" evidence="2">
    <location>
        <begin position="200"/>
        <end position="221"/>
    </location>
</feature>
<feature type="compositionally biased region" description="Pro residues" evidence="1">
    <location>
        <begin position="125"/>
        <end position="143"/>
    </location>
</feature>
<feature type="region of interest" description="Disordered" evidence="1">
    <location>
        <begin position="110"/>
        <end position="192"/>
    </location>
</feature>
<accession>A0A4V4HK65</accession>
<dbReference type="EMBL" id="STGW01000005">
    <property type="protein sequence ID" value="THV13176.1"/>
    <property type="molecule type" value="Genomic_DNA"/>
</dbReference>
<keyword evidence="2" id="KW-1133">Transmembrane helix</keyword>
<reference evidence="3 4" key="1">
    <citation type="journal article" date="2009" name="Int. J. Syst. Evol. Microbiol.">
        <title>Nocardioides caeni sp. nov., isolated from wastewater.</title>
        <authorList>
            <person name="Yoon J.H."/>
            <person name="Kang S.J."/>
            <person name="Park S."/>
            <person name="Kim W."/>
            <person name="Oh T.K."/>
        </authorList>
    </citation>
    <scope>NUCLEOTIDE SEQUENCE [LARGE SCALE GENOMIC DNA]</scope>
    <source>
        <strain evidence="3 4">DSM 23134</strain>
    </source>
</reference>
<comment type="caution">
    <text evidence="3">The sequence shown here is derived from an EMBL/GenBank/DDBJ whole genome shotgun (WGS) entry which is preliminary data.</text>
</comment>
<protein>
    <submittedName>
        <fullName evidence="3">Uncharacterized protein</fullName>
    </submittedName>
</protein>
<evidence type="ECO:0000256" key="2">
    <source>
        <dbReference type="SAM" id="Phobius"/>
    </source>
</evidence>
<feature type="region of interest" description="Disordered" evidence="1">
    <location>
        <begin position="226"/>
        <end position="245"/>
    </location>
</feature>